<protein>
    <submittedName>
        <fullName evidence="1">Uncharacterized protein</fullName>
    </submittedName>
</protein>
<dbReference type="AlphaFoldDB" id="A0A0D5NKT9"/>
<gene>
    <name evidence="1" type="ORF">VN24_14880</name>
</gene>
<reference evidence="1 2" key="1">
    <citation type="journal article" date="2015" name="J. Biotechnol.">
        <title>Complete genome sequence of Paenibacillus beijingensis 7188(T) (=DSM 24997(T)), a novel rhizobacterium from jujube garden soil.</title>
        <authorList>
            <person name="Kwak Y."/>
            <person name="Shin J.H."/>
        </authorList>
    </citation>
    <scope>NUCLEOTIDE SEQUENCE [LARGE SCALE GENOMIC DNA]</scope>
    <source>
        <strain evidence="1 2">DSM 24997</strain>
    </source>
</reference>
<name>A0A0D5NKT9_9BACL</name>
<dbReference type="RefSeq" id="WP_045671035.1">
    <property type="nucleotide sequence ID" value="NZ_CP011058.1"/>
</dbReference>
<keyword evidence="2" id="KW-1185">Reference proteome</keyword>
<reference evidence="2" key="2">
    <citation type="submission" date="2015-03" db="EMBL/GenBank/DDBJ databases">
        <title>Genome sequence of Paenibacillus beijingensis strain DSM 24997T.</title>
        <authorList>
            <person name="Kwak Y."/>
            <person name="Shin J.-H."/>
        </authorList>
    </citation>
    <scope>NUCLEOTIDE SEQUENCE [LARGE SCALE GENOMIC DNA]</scope>
    <source>
        <strain evidence="2">DSM 24997</strain>
    </source>
</reference>
<proteinExistence type="predicted"/>
<dbReference type="PATRIC" id="fig|1126833.4.peg.3261"/>
<dbReference type="EMBL" id="CP011058">
    <property type="protein sequence ID" value="AJY75607.1"/>
    <property type="molecule type" value="Genomic_DNA"/>
</dbReference>
<dbReference type="OrthoDB" id="2598907at2"/>
<dbReference type="KEGG" id="pbj:VN24_14880"/>
<dbReference type="STRING" id="1126833.VN24_14880"/>
<accession>A0A0D5NKT9</accession>
<sequence length="132" mass="15124">MPERRGLNAYIIPDNPGLPLPRIDEPRAALVQGRFPSEHIFKWSLDPTDDWPVARSSLLHYWQSRPASLRPWTIAAIASVFECKVPRGLQQLASGWYWLPSEGHEQPVEAFDQGYLHQLQWEGVKNGNLKKV</sequence>
<organism evidence="1 2">
    <name type="scientific">Paenibacillus beijingensis</name>
    <dbReference type="NCBI Taxonomy" id="1126833"/>
    <lineage>
        <taxon>Bacteria</taxon>
        <taxon>Bacillati</taxon>
        <taxon>Bacillota</taxon>
        <taxon>Bacilli</taxon>
        <taxon>Bacillales</taxon>
        <taxon>Paenibacillaceae</taxon>
        <taxon>Paenibacillus</taxon>
    </lineage>
</organism>
<dbReference type="Proteomes" id="UP000032633">
    <property type="component" value="Chromosome"/>
</dbReference>
<evidence type="ECO:0000313" key="1">
    <source>
        <dbReference type="EMBL" id="AJY75607.1"/>
    </source>
</evidence>
<dbReference type="HOGENOM" id="CLU_1914974_0_0_9"/>
<evidence type="ECO:0000313" key="2">
    <source>
        <dbReference type="Proteomes" id="UP000032633"/>
    </source>
</evidence>